<comment type="caution">
    <text evidence="1">The sequence shown here is derived from an EMBL/GenBank/DDBJ whole genome shotgun (WGS) entry which is preliminary data.</text>
</comment>
<name>A0A5C5YJP5_9BACT</name>
<dbReference type="Proteomes" id="UP000318053">
    <property type="component" value="Unassembled WGS sequence"/>
</dbReference>
<dbReference type="Gene3D" id="1.25.40.10">
    <property type="entry name" value="Tetratricopeptide repeat domain"/>
    <property type="match status" value="1"/>
</dbReference>
<evidence type="ECO:0000313" key="2">
    <source>
        <dbReference type="Proteomes" id="UP000318053"/>
    </source>
</evidence>
<proteinExistence type="predicted"/>
<evidence type="ECO:0008006" key="3">
    <source>
        <dbReference type="Google" id="ProtNLM"/>
    </source>
</evidence>
<dbReference type="InterPro" id="IPR011990">
    <property type="entry name" value="TPR-like_helical_dom_sf"/>
</dbReference>
<reference evidence="1 2" key="1">
    <citation type="submission" date="2019-02" db="EMBL/GenBank/DDBJ databases">
        <title>Deep-cultivation of Planctomycetes and their phenomic and genomic characterization uncovers novel biology.</title>
        <authorList>
            <person name="Wiegand S."/>
            <person name="Jogler M."/>
            <person name="Boedeker C."/>
            <person name="Pinto D."/>
            <person name="Vollmers J."/>
            <person name="Rivas-Marin E."/>
            <person name="Kohn T."/>
            <person name="Peeters S.H."/>
            <person name="Heuer A."/>
            <person name="Rast P."/>
            <person name="Oberbeckmann S."/>
            <person name="Bunk B."/>
            <person name="Jeske O."/>
            <person name="Meyerdierks A."/>
            <person name="Storesund J.E."/>
            <person name="Kallscheuer N."/>
            <person name="Luecker S."/>
            <person name="Lage O.M."/>
            <person name="Pohl T."/>
            <person name="Merkel B.J."/>
            <person name="Hornburger P."/>
            <person name="Mueller R.-W."/>
            <person name="Bruemmer F."/>
            <person name="Labrenz M."/>
            <person name="Spormann A.M."/>
            <person name="Op Den Camp H."/>
            <person name="Overmann J."/>
            <person name="Amann R."/>
            <person name="Jetten M.S.M."/>
            <person name="Mascher T."/>
            <person name="Medema M.H."/>
            <person name="Devos D.P."/>
            <person name="Kaster A.-K."/>
            <person name="Ovreas L."/>
            <person name="Rohde M."/>
            <person name="Galperin M.Y."/>
            <person name="Jogler C."/>
        </authorList>
    </citation>
    <scope>NUCLEOTIDE SEQUENCE [LARGE SCALE GENOMIC DNA]</scope>
    <source>
        <strain evidence="1 2">CA85</strain>
    </source>
</reference>
<dbReference type="AlphaFoldDB" id="A0A5C5YJP5"/>
<gene>
    <name evidence="1" type="ORF">CA85_03560</name>
</gene>
<sequence>MSRREKIEAMLQEDPTDTFLRYSLAMEYRSEGDSANSLQRLGELTRDATPYVPAFFMAAQQLVDLNRISEARTLLRDGIDEARRQGDSHAAAEMSELLASLGALGESGSDGSLDDDDL</sequence>
<dbReference type="SUPFAM" id="SSF48452">
    <property type="entry name" value="TPR-like"/>
    <property type="match status" value="1"/>
</dbReference>
<keyword evidence="2" id="KW-1185">Reference proteome</keyword>
<organism evidence="1 2">
    <name type="scientific">Allorhodopirellula solitaria</name>
    <dbReference type="NCBI Taxonomy" id="2527987"/>
    <lineage>
        <taxon>Bacteria</taxon>
        <taxon>Pseudomonadati</taxon>
        <taxon>Planctomycetota</taxon>
        <taxon>Planctomycetia</taxon>
        <taxon>Pirellulales</taxon>
        <taxon>Pirellulaceae</taxon>
        <taxon>Allorhodopirellula</taxon>
    </lineage>
</organism>
<accession>A0A5C5YJP5</accession>
<dbReference type="EMBL" id="SJPK01000001">
    <property type="protein sequence ID" value="TWT75068.1"/>
    <property type="molecule type" value="Genomic_DNA"/>
</dbReference>
<evidence type="ECO:0000313" key="1">
    <source>
        <dbReference type="EMBL" id="TWT75068.1"/>
    </source>
</evidence>
<protein>
    <recommendedName>
        <fullName evidence="3">Tetratricopeptide repeat protein</fullName>
    </recommendedName>
</protein>
<dbReference type="OrthoDB" id="280886at2"/>